<sequence>MVGRCRAWHAIIAIGNHTHCRLRLGVACHQRPWTAHTIGLGRALHSIIAPRMHTRSDDFECGMS</sequence>
<keyword evidence="2" id="KW-1185">Reference proteome</keyword>
<reference evidence="1" key="1">
    <citation type="journal article" date="2012" name="Nature">
        <title>The tomato genome sequence provides insights into fleshy fruit evolution.</title>
        <authorList>
            <consortium name="Tomato Genome Consortium"/>
        </authorList>
    </citation>
    <scope>NUCLEOTIDE SEQUENCE [LARGE SCALE GENOMIC DNA]</scope>
    <source>
        <strain evidence="1">cv. Heinz 1706</strain>
    </source>
</reference>
<dbReference type="PANTHER" id="PTHR33187:SF11">
    <property type="entry name" value="AMINOTRANSFERASE-LIKE PLANT MOBILE DOMAIN-CONTAINING PROTEIN"/>
    <property type="match status" value="1"/>
</dbReference>
<accession>A0A3Q7HKG8</accession>
<dbReference type="EnsemblPlants" id="Solyc06g010130.1.1">
    <property type="protein sequence ID" value="Solyc06g010130.1.1.1"/>
    <property type="gene ID" value="Solyc06g010130.1"/>
</dbReference>
<proteinExistence type="predicted"/>
<evidence type="ECO:0000313" key="2">
    <source>
        <dbReference type="Proteomes" id="UP000004994"/>
    </source>
</evidence>
<dbReference type="PANTHER" id="PTHR33187">
    <property type="entry name" value="WU:FI09B08"/>
    <property type="match status" value="1"/>
</dbReference>
<reference evidence="1" key="2">
    <citation type="submission" date="2019-01" db="UniProtKB">
        <authorList>
            <consortium name="EnsemblPlants"/>
        </authorList>
    </citation>
    <scope>IDENTIFICATION</scope>
    <source>
        <strain evidence="1">cv. Heinz 1706</strain>
    </source>
</reference>
<dbReference type="PaxDb" id="4081-Solyc06g010130.1.1"/>
<protein>
    <submittedName>
        <fullName evidence="1">Uncharacterized protein</fullName>
    </submittedName>
</protein>
<evidence type="ECO:0000313" key="1">
    <source>
        <dbReference type="EnsemblPlants" id="Solyc06g010130.1.1.1"/>
    </source>
</evidence>
<dbReference type="Gramene" id="Solyc06g010130.1.1">
    <property type="protein sequence ID" value="Solyc06g010130.1.1.1"/>
    <property type="gene ID" value="Solyc06g010130.1"/>
</dbReference>
<dbReference type="AlphaFoldDB" id="A0A3Q7HKG8"/>
<organism evidence="1">
    <name type="scientific">Solanum lycopersicum</name>
    <name type="common">Tomato</name>
    <name type="synonym">Lycopersicon esculentum</name>
    <dbReference type="NCBI Taxonomy" id="4081"/>
    <lineage>
        <taxon>Eukaryota</taxon>
        <taxon>Viridiplantae</taxon>
        <taxon>Streptophyta</taxon>
        <taxon>Embryophyta</taxon>
        <taxon>Tracheophyta</taxon>
        <taxon>Spermatophyta</taxon>
        <taxon>Magnoliopsida</taxon>
        <taxon>eudicotyledons</taxon>
        <taxon>Gunneridae</taxon>
        <taxon>Pentapetalae</taxon>
        <taxon>asterids</taxon>
        <taxon>lamiids</taxon>
        <taxon>Solanales</taxon>
        <taxon>Solanaceae</taxon>
        <taxon>Solanoideae</taxon>
        <taxon>Solaneae</taxon>
        <taxon>Solanum</taxon>
        <taxon>Solanum subgen. Lycopersicon</taxon>
    </lineage>
</organism>
<dbReference type="InParanoid" id="A0A3Q7HKG8"/>
<dbReference type="Proteomes" id="UP000004994">
    <property type="component" value="Chromosome 6"/>
</dbReference>
<name>A0A3Q7HKG8_SOLLC</name>